<evidence type="ECO:0000313" key="1">
    <source>
        <dbReference type="EMBL" id="KAI2384891.1"/>
    </source>
</evidence>
<dbReference type="EMBL" id="JALBCA010000066">
    <property type="protein sequence ID" value="KAI2384891.1"/>
    <property type="molecule type" value="Genomic_DNA"/>
</dbReference>
<proteinExistence type="predicted"/>
<gene>
    <name evidence="1" type="ORF">LOY88_004415</name>
</gene>
<reference evidence="1" key="1">
    <citation type="journal article" date="2022" name="bioRxiv">
        <title>Population genetic analysis of Ophidiomyces ophidiicola, the causative agent of snake fungal disease, indicates recent introductions to the USA.</title>
        <authorList>
            <person name="Ladner J.T."/>
            <person name="Palmer J.M."/>
            <person name="Ettinger C.L."/>
            <person name="Stajich J.E."/>
            <person name="Farrell T.M."/>
            <person name="Glorioso B.M."/>
            <person name="Lawson B."/>
            <person name="Price S.J."/>
            <person name="Stengle A.G."/>
            <person name="Grear D.A."/>
            <person name="Lorch J.M."/>
        </authorList>
    </citation>
    <scope>NUCLEOTIDE SEQUENCE</scope>
    <source>
        <strain evidence="1">NWHC 24266-5</strain>
    </source>
</reference>
<comment type="caution">
    <text evidence="1">The sequence shown here is derived from an EMBL/GenBank/DDBJ whole genome shotgun (WGS) entry which is preliminary data.</text>
</comment>
<name>A0ACB8UTK7_9EURO</name>
<organism evidence="1">
    <name type="scientific">Ophidiomyces ophidiicola</name>
    <dbReference type="NCBI Taxonomy" id="1387563"/>
    <lineage>
        <taxon>Eukaryota</taxon>
        <taxon>Fungi</taxon>
        <taxon>Dikarya</taxon>
        <taxon>Ascomycota</taxon>
        <taxon>Pezizomycotina</taxon>
        <taxon>Eurotiomycetes</taxon>
        <taxon>Eurotiomycetidae</taxon>
        <taxon>Onygenales</taxon>
        <taxon>Onygenaceae</taxon>
        <taxon>Ophidiomyces</taxon>
    </lineage>
</organism>
<accession>A0ACB8UTK7</accession>
<sequence>MPFEPPRSLLTPFPEPLPLYTPRQSAPNEWETASVRSDAPSYVSAAPSYHSSAPPHHLRACDLVPEPENSRPRGDILSEPSSSSSGPSHQTGLPSPQRYAPGFESRGGDLSHTNIRSLYSIAEWVPVTGGLQARHYQNVAKRRVTDLTRSGLPALTLAPPEPTHVSRYENTSTPDGLSRRFTTPALGVGSSSAFGESHNLSSSSLINGPNPRPVSPPVAAGSSTSVDYHPGAQSVENLPFSPLEDPDLVGEAAAARFRSQRIYRVLQQEENSLQESQPSGSNSRHQELRQAAHVYQYSSLITDADNPRVHQRPSTAPDLSTETTDADEPGPSYHVARTRQRSNTVDDYDEWLRAQESRTWDCMMEQMAEWEARQRSWKKFKDEVDKRLNSSLKKGMGWGAWSSSSSDGKRKLKKEFGSHPRMKKWKNKVGLAG</sequence>
<protein>
    <submittedName>
        <fullName evidence="1">Uncharacterized protein</fullName>
    </submittedName>
</protein>